<keyword evidence="1" id="KW-0812">Transmembrane</keyword>
<name>M3JXI8_CANMX</name>
<dbReference type="HOGENOM" id="CLU_1524945_0_0_1"/>
<gene>
    <name evidence="2" type="ORF">G210_1921</name>
</gene>
<protein>
    <submittedName>
        <fullName evidence="2">Uncharacterized protein</fullName>
    </submittedName>
</protein>
<keyword evidence="1" id="KW-1133">Transmembrane helix</keyword>
<dbReference type="OrthoDB" id="10485684at2759"/>
<dbReference type="AlphaFoldDB" id="M3JXI8"/>
<dbReference type="EMBL" id="AOGT01001445">
    <property type="protein sequence ID" value="EMG47665.1"/>
    <property type="molecule type" value="Genomic_DNA"/>
</dbReference>
<evidence type="ECO:0000313" key="3">
    <source>
        <dbReference type="Proteomes" id="UP000011777"/>
    </source>
</evidence>
<feature type="transmembrane region" description="Helical" evidence="1">
    <location>
        <begin position="157"/>
        <end position="175"/>
    </location>
</feature>
<keyword evidence="3" id="KW-1185">Reference proteome</keyword>
<comment type="caution">
    <text evidence="2">The sequence shown here is derived from an EMBL/GenBank/DDBJ whole genome shotgun (WGS) entry which is preliminary data.</text>
</comment>
<evidence type="ECO:0000256" key="1">
    <source>
        <dbReference type="SAM" id="Phobius"/>
    </source>
</evidence>
<sequence length="176" mass="20328">MYITNNTNLVSYNLTELLPTYLDPSIYNPNSTNLTYFCNVYNLTLSTSDTWIDQITTGYRCGRYLNADYAKKHPDNNEITYNIFTEAGGNITDVKYPCFQIEESFNNNTIWTVNIGRAILCGTQMHEADLIILSSIDDQQQQQQSSSSSSGPVRRSWVMFFVMYVLCPFFWIFCFI</sequence>
<dbReference type="Proteomes" id="UP000011777">
    <property type="component" value="Unassembled WGS sequence"/>
</dbReference>
<keyword evidence="1" id="KW-0472">Membrane</keyword>
<proteinExistence type="predicted"/>
<reference evidence="2 3" key="1">
    <citation type="submission" date="2013-02" db="EMBL/GenBank/DDBJ databases">
        <title>Genome sequence of Candida maltosa Xu316, a potential industrial strain for xylitol and ethanol production.</title>
        <authorList>
            <person name="Yu J."/>
            <person name="Wang Q."/>
            <person name="Geng X."/>
            <person name="Bao W."/>
            <person name="He P."/>
            <person name="Cai J."/>
        </authorList>
    </citation>
    <scope>NUCLEOTIDE SEQUENCE [LARGE SCALE GENOMIC DNA]</scope>
    <source>
        <strain evidence="3">Xu316</strain>
    </source>
</reference>
<evidence type="ECO:0000313" key="2">
    <source>
        <dbReference type="EMBL" id="EMG47665.1"/>
    </source>
</evidence>
<organism evidence="2 3">
    <name type="scientific">Candida maltosa (strain Xu316)</name>
    <name type="common">Yeast</name>
    <dbReference type="NCBI Taxonomy" id="1245528"/>
    <lineage>
        <taxon>Eukaryota</taxon>
        <taxon>Fungi</taxon>
        <taxon>Dikarya</taxon>
        <taxon>Ascomycota</taxon>
        <taxon>Saccharomycotina</taxon>
        <taxon>Pichiomycetes</taxon>
        <taxon>Debaryomycetaceae</taxon>
        <taxon>Candida/Lodderomyces clade</taxon>
        <taxon>Candida</taxon>
    </lineage>
</organism>
<accession>M3JXI8</accession>